<evidence type="ECO:0000313" key="8">
    <source>
        <dbReference type="Proteomes" id="UP000590511"/>
    </source>
</evidence>
<evidence type="ECO:0000313" key="9">
    <source>
        <dbReference type="Proteomes" id="UP000631312"/>
    </source>
</evidence>
<dbReference type="Pfam" id="PF00440">
    <property type="entry name" value="TetR_N"/>
    <property type="match status" value="1"/>
</dbReference>
<dbReference type="GO" id="GO:0000976">
    <property type="term" value="F:transcription cis-regulatory region binding"/>
    <property type="evidence" value="ECO:0007669"/>
    <property type="project" value="TreeGrafter"/>
</dbReference>
<keyword evidence="9" id="KW-1185">Reference proteome</keyword>
<reference evidence="7 8" key="1">
    <citation type="submission" date="2020-08" db="EMBL/GenBank/DDBJ databases">
        <title>Sequencing the genomes of 1000 actinobacteria strains.</title>
        <authorList>
            <person name="Klenk H.-P."/>
        </authorList>
    </citation>
    <scope>NUCLEOTIDE SEQUENCE [LARGE SCALE GENOMIC DNA]</scope>
    <source>
        <strain evidence="7 8">DSM 43150</strain>
    </source>
</reference>
<dbReference type="PANTHER" id="PTHR30055">
    <property type="entry name" value="HTH-TYPE TRANSCRIPTIONAL REGULATOR RUTR"/>
    <property type="match status" value="1"/>
</dbReference>
<keyword evidence="3" id="KW-0804">Transcription</keyword>
<dbReference type="Gene3D" id="1.10.10.60">
    <property type="entry name" value="Homeodomain-like"/>
    <property type="match status" value="1"/>
</dbReference>
<evidence type="ECO:0000256" key="4">
    <source>
        <dbReference type="PROSITE-ProRule" id="PRU00335"/>
    </source>
</evidence>
<proteinExistence type="predicted"/>
<keyword evidence="2 4" id="KW-0238">DNA-binding</keyword>
<dbReference type="SUPFAM" id="SSF46689">
    <property type="entry name" value="Homeodomain-like"/>
    <property type="match status" value="1"/>
</dbReference>
<evidence type="ECO:0000256" key="2">
    <source>
        <dbReference type="ARBA" id="ARBA00023125"/>
    </source>
</evidence>
<reference evidence="6 9" key="2">
    <citation type="submission" date="2021-01" db="EMBL/GenBank/DDBJ databases">
        <title>Whole genome shotgun sequence of Actinoplanes lobatus NBRC 12513.</title>
        <authorList>
            <person name="Komaki H."/>
            <person name="Tamura T."/>
        </authorList>
    </citation>
    <scope>NUCLEOTIDE SEQUENCE [LARGE SCALE GENOMIC DNA]</scope>
    <source>
        <strain evidence="6 9">NBRC 12513</strain>
    </source>
</reference>
<dbReference type="Proteomes" id="UP000631312">
    <property type="component" value="Unassembled WGS sequence"/>
</dbReference>
<dbReference type="InterPro" id="IPR050109">
    <property type="entry name" value="HTH-type_TetR-like_transc_reg"/>
</dbReference>
<dbReference type="InterPro" id="IPR009057">
    <property type="entry name" value="Homeodomain-like_sf"/>
</dbReference>
<dbReference type="PANTHER" id="PTHR30055:SF151">
    <property type="entry name" value="TRANSCRIPTIONAL REGULATORY PROTEIN"/>
    <property type="match status" value="1"/>
</dbReference>
<evidence type="ECO:0000259" key="5">
    <source>
        <dbReference type="PROSITE" id="PS50977"/>
    </source>
</evidence>
<feature type="DNA-binding region" description="H-T-H motif" evidence="4">
    <location>
        <begin position="49"/>
        <end position="68"/>
    </location>
</feature>
<protein>
    <submittedName>
        <fullName evidence="7">AcrR family transcriptional regulator</fullName>
    </submittedName>
    <submittedName>
        <fullName evidence="6">TetR family transcriptional regulator</fullName>
    </submittedName>
</protein>
<dbReference type="Proteomes" id="UP000590511">
    <property type="component" value="Unassembled WGS sequence"/>
</dbReference>
<evidence type="ECO:0000256" key="1">
    <source>
        <dbReference type="ARBA" id="ARBA00023015"/>
    </source>
</evidence>
<dbReference type="SUPFAM" id="SSF48498">
    <property type="entry name" value="Tetracyclin repressor-like, C-terminal domain"/>
    <property type="match status" value="1"/>
</dbReference>
<dbReference type="EMBL" id="BOMP01000045">
    <property type="protein sequence ID" value="GIE40362.1"/>
    <property type="molecule type" value="Genomic_DNA"/>
</dbReference>
<evidence type="ECO:0000313" key="7">
    <source>
        <dbReference type="EMBL" id="MBB4749421.1"/>
    </source>
</evidence>
<gene>
    <name evidence="6" type="ORF">Alo02nite_32600</name>
    <name evidence="7" type="ORF">BJ964_003582</name>
</gene>
<accession>A0A7W7HF54</accession>
<dbReference type="GO" id="GO:0045892">
    <property type="term" value="P:negative regulation of DNA-templated transcription"/>
    <property type="evidence" value="ECO:0007669"/>
    <property type="project" value="InterPro"/>
</dbReference>
<dbReference type="Pfam" id="PF02909">
    <property type="entry name" value="TetR_C_1"/>
    <property type="match status" value="1"/>
</dbReference>
<comment type="caution">
    <text evidence="7">The sequence shown here is derived from an EMBL/GenBank/DDBJ whole genome shotgun (WGS) entry which is preliminary data.</text>
</comment>
<dbReference type="AlphaFoldDB" id="A0A7W7HF54"/>
<dbReference type="InterPro" id="IPR001647">
    <property type="entry name" value="HTH_TetR"/>
</dbReference>
<organism evidence="7 8">
    <name type="scientific">Actinoplanes lobatus</name>
    <dbReference type="NCBI Taxonomy" id="113568"/>
    <lineage>
        <taxon>Bacteria</taxon>
        <taxon>Bacillati</taxon>
        <taxon>Actinomycetota</taxon>
        <taxon>Actinomycetes</taxon>
        <taxon>Micromonosporales</taxon>
        <taxon>Micromonosporaceae</taxon>
        <taxon>Actinoplanes</taxon>
    </lineage>
</organism>
<dbReference type="Gene3D" id="1.10.357.10">
    <property type="entry name" value="Tetracycline Repressor, domain 2"/>
    <property type="match status" value="1"/>
</dbReference>
<name>A0A7W7HF54_9ACTN</name>
<evidence type="ECO:0000313" key="6">
    <source>
        <dbReference type="EMBL" id="GIE40362.1"/>
    </source>
</evidence>
<feature type="domain" description="HTH tetR-type" evidence="5">
    <location>
        <begin position="26"/>
        <end position="86"/>
    </location>
</feature>
<keyword evidence="1" id="KW-0805">Transcription regulation</keyword>
<sequence>MPMEIPRTLKVLWGLEERRNRGPQPALTLDRIVATAIEIADRDGLAALSMARLAERLGSAPMSLYRHVASKDELLVFMQDAAPGEPPMLPPGWRAGLGTWARALQAVYYRHPWILQASAGRPPLEPGQIAWLDRGLSVFDGTPLTSRERFQAVMATLYYVRGEAQIFAVLLGGEADMADDAYGALIGSLVTADRFPALAVAIADGLFAPEVEDVTFETGLSRLFDGIELLVSAKN</sequence>
<dbReference type="GO" id="GO:0003700">
    <property type="term" value="F:DNA-binding transcription factor activity"/>
    <property type="evidence" value="ECO:0007669"/>
    <property type="project" value="TreeGrafter"/>
</dbReference>
<dbReference type="InterPro" id="IPR036271">
    <property type="entry name" value="Tet_transcr_reg_TetR-rel_C_sf"/>
</dbReference>
<dbReference type="EMBL" id="JACHNC010000001">
    <property type="protein sequence ID" value="MBB4749421.1"/>
    <property type="molecule type" value="Genomic_DNA"/>
</dbReference>
<dbReference type="PROSITE" id="PS50977">
    <property type="entry name" value="HTH_TETR_2"/>
    <property type="match status" value="1"/>
</dbReference>
<dbReference type="InterPro" id="IPR004111">
    <property type="entry name" value="Repressor_TetR_C"/>
</dbReference>
<evidence type="ECO:0000256" key="3">
    <source>
        <dbReference type="ARBA" id="ARBA00023163"/>
    </source>
</evidence>